<dbReference type="AlphaFoldDB" id="E9I496"/>
<dbReference type="KEGG" id="dpx:DAPPUDRAFT_274453"/>
<organism evidence="1 2">
    <name type="scientific">Daphnia pulex</name>
    <name type="common">Water flea</name>
    <dbReference type="NCBI Taxonomy" id="6669"/>
    <lineage>
        <taxon>Eukaryota</taxon>
        <taxon>Metazoa</taxon>
        <taxon>Ecdysozoa</taxon>
        <taxon>Arthropoda</taxon>
        <taxon>Crustacea</taxon>
        <taxon>Branchiopoda</taxon>
        <taxon>Diplostraca</taxon>
        <taxon>Cladocera</taxon>
        <taxon>Anomopoda</taxon>
        <taxon>Daphniidae</taxon>
        <taxon>Daphnia</taxon>
    </lineage>
</organism>
<evidence type="ECO:0000313" key="2">
    <source>
        <dbReference type="Proteomes" id="UP000000305"/>
    </source>
</evidence>
<gene>
    <name evidence="1" type="ORF">DAPPUDRAFT_274453</name>
</gene>
<dbReference type="HOGENOM" id="CLU_2819863_0_0_1"/>
<dbReference type="Proteomes" id="UP000000305">
    <property type="component" value="Unassembled WGS sequence"/>
</dbReference>
<protein>
    <submittedName>
        <fullName evidence="1">Uncharacterized protein</fullName>
    </submittedName>
</protein>
<accession>E9I496</accession>
<feature type="non-terminal residue" evidence="1">
    <location>
        <position position="1"/>
    </location>
</feature>
<proteinExistence type="predicted"/>
<sequence>MDAMFAVLYKTAVARLHKLKQHTKALEIFIFLQSIGLPTNSIFEIRMVLLAPQSGQEIMSCYLSQRR</sequence>
<keyword evidence="2" id="KW-1185">Reference proteome</keyword>
<reference evidence="1 2" key="1">
    <citation type="journal article" date="2011" name="Science">
        <title>The ecoresponsive genome of Daphnia pulex.</title>
        <authorList>
            <person name="Colbourne J.K."/>
            <person name="Pfrender M.E."/>
            <person name="Gilbert D."/>
            <person name="Thomas W.K."/>
            <person name="Tucker A."/>
            <person name="Oakley T.H."/>
            <person name="Tokishita S."/>
            <person name="Aerts A."/>
            <person name="Arnold G.J."/>
            <person name="Basu M.K."/>
            <person name="Bauer D.J."/>
            <person name="Caceres C.E."/>
            <person name="Carmel L."/>
            <person name="Casola C."/>
            <person name="Choi J.H."/>
            <person name="Detter J.C."/>
            <person name="Dong Q."/>
            <person name="Dusheyko S."/>
            <person name="Eads B.D."/>
            <person name="Frohlich T."/>
            <person name="Geiler-Samerotte K.A."/>
            <person name="Gerlach D."/>
            <person name="Hatcher P."/>
            <person name="Jogdeo S."/>
            <person name="Krijgsveld J."/>
            <person name="Kriventseva E.V."/>
            <person name="Kultz D."/>
            <person name="Laforsch C."/>
            <person name="Lindquist E."/>
            <person name="Lopez J."/>
            <person name="Manak J.R."/>
            <person name="Muller J."/>
            <person name="Pangilinan J."/>
            <person name="Patwardhan R.P."/>
            <person name="Pitluck S."/>
            <person name="Pritham E.J."/>
            <person name="Rechtsteiner A."/>
            <person name="Rho M."/>
            <person name="Rogozin I.B."/>
            <person name="Sakarya O."/>
            <person name="Salamov A."/>
            <person name="Schaack S."/>
            <person name="Shapiro H."/>
            <person name="Shiga Y."/>
            <person name="Skalitzky C."/>
            <person name="Smith Z."/>
            <person name="Souvorov A."/>
            <person name="Sung W."/>
            <person name="Tang Z."/>
            <person name="Tsuchiya D."/>
            <person name="Tu H."/>
            <person name="Vos H."/>
            <person name="Wang M."/>
            <person name="Wolf Y.I."/>
            <person name="Yamagata H."/>
            <person name="Yamada T."/>
            <person name="Ye Y."/>
            <person name="Shaw J.R."/>
            <person name="Andrews J."/>
            <person name="Crease T.J."/>
            <person name="Tang H."/>
            <person name="Lucas S.M."/>
            <person name="Robertson H.M."/>
            <person name="Bork P."/>
            <person name="Koonin E.V."/>
            <person name="Zdobnov E.M."/>
            <person name="Grigoriev I.V."/>
            <person name="Lynch M."/>
            <person name="Boore J.L."/>
        </authorList>
    </citation>
    <scope>NUCLEOTIDE SEQUENCE [LARGE SCALE GENOMIC DNA]</scope>
</reference>
<dbReference type="InParanoid" id="E9I496"/>
<name>E9I496_DAPPU</name>
<evidence type="ECO:0000313" key="1">
    <source>
        <dbReference type="EMBL" id="EFX61184.1"/>
    </source>
</evidence>
<dbReference type="EMBL" id="GL734948">
    <property type="protein sequence ID" value="EFX61184.1"/>
    <property type="molecule type" value="Genomic_DNA"/>
</dbReference>